<reference evidence="1" key="2">
    <citation type="submission" date="2024-02" db="EMBL/GenBank/DDBJ databases">
        <title>Comparative genomics of Cryptococcus and Kwoniella reveals pathogenesis evolution and contrasting modes of karyotype evolution via chromosome fusion or intercentromeric recombination.</title>
        <authorList>
            <person name="Coelho M.A."/>
            <person name="David-Palma M."/>
            <person name="Shea T."/>
            <person name="Bowers K."/>
            <person name="McGinley-Smith S."/>
            <person name="Mohammad A.W."/>
            <person name="Gnirke A."/>
            <person name="Yurkov A.M."/>
            <person name="Nowrousian M."/>
            <person name="Sun S."/>
            <person name="Cuomo C.A."/>
            <person name="Heitman J."/>
        </authorList>
    </citation>
    <scope>NUCLEOTIDE SEQUENCE</scope>
    <source>
        <strain evidence="1">CBS 10118</strain>
    </source>
</reference>
<dbReference type="Proteomes" id="UP000092730">
    <property type="component" value="Chromosome 6"/>
</dbReference>
<sequence length="71" mass="8641">MESRTSSEIQKFVSSQIEGTMKDWLGRIGRQREIKDRLGVIEYMGFEQYLRQENWDGEFDREEVQSWLEDY</sequence>
<dbReference type="RefSeq" id="XP_065726552.1">
    <property type="nucleotide sequence ID" value="XM_065870480.1"/>
</dbReference>
<dbReference type="GeneID" id="90824452"/>
<dbReference type="KEGG" id="kbi:90824452"/>
<name>A0AAJ8KDG2_9TREE</name>
<organism evidence="1 2">
    <name type="scientific">Kwoniella bestiolae CBS 10118</name>
    <dbReference type="NCBI Taxonomy" id="1296100"/>
    <lineage>
        <taxon>Eukaryota</taxon>
        <taxon>Fungi</taxon>
        <taxon>Dikarya</taxon>
        <taxon>Basidiomycota</taxon>
        <taxon>Agaricomycotina</taxon>
        <taxon>Tremellomycetes</taxon>
        <taxon>Tremellales</taxon>
        <taxon>Cryptococcaceae</taxon>
        <taxon>Kwoniella</taxon>
    </lineage>
</organism>
<protein>
    <submittedName>
        <fullName evidence="1">Uncharacterized protein</fullName>
    </submittedName>
</protein>
<dbReference type="EMBL" id="CP144546">
    <property type="protein sequence ID" value="WVW85520.1"/>
    <property type="molecule type" value="Genomic_DNA"/>
</dbReference>
<keyword evidence="2" id="KW-1185">Reference proteome</keyword>
<dbReference type="AlphaFoldDB" id="A0AAJ8KDG2"/>
<gene>
    <name evidence="1" type="ORF">I302_107558</name>
</gene>
<evidence type="ECO:0000313" key="1">
    <source>
        <dbReference type="EMBL" id="WVW85520.1"/>
    </source>
</evidence>
<reference evidence="1" key="1">
    <citation type="submission" date="2013-07" db="EMBL/GenBank/DDBJ databases">
        <authorList>
            <consortium name="The Broad Institute Genome Sequencing Platform"/>
            <person name="Cuomo C."/>
            <person name="Litvintseva A."/>
            <person name="Chen Y."/>
            <person name="Heitman J."/>
            <person name="Sun S."/>
            <person name="Springer D."/>
            <person name="Dromer F."/>
            <person name="Young S.K."/>
            <person name="Zeng Q."/>
            <person name="Gargeya S."/>
            <person name="Fitzgerald M."/>
            <person name="Abouelleil A."/>
            <person name="Alvarado L."/>
            <person name="Berlin A.M."/>
            <person name="Chapman S.B."/>
            <person name="Dewar J."/>
            <person name="Goldberg J."/>
            <person name="Griggs A."/>
            <person name="Gujja S."/>
            <person name="Hansen M."/>
            <person name="Howarth C."/>
            <person name="Imamovic A."/>
            <person name="Larimer J."/>
            <person name="McCowan C."/>
            <person name="Murphy C."/>
            <person name="Pearson M."/>
            <person name="Priest M."/>
            <person name="Roberts A."/>
            <person name="Saif S."/>
            <person name="Shea T."/>
            <person name="Sykes S."/>
            <person name="Wortman J."/>
            <person name="Nusbaum C."/>
            <person name="Birren B."/>
        </authorList>
    </citation>
    <scope>NUCLEOTIDE SEQUENCE</scope>
    <source>
        <strain evidence="1">CBS 10118</strain>
    </source>
</reference>
<proteinExistence type="predicted"/>
<evidence type="ECO:0000313" key="2">
    <source>
        <dbReference type="Proteomes" id="UP000092730"/>
    </source>
</evidence>
<accession>A0AAJ8KDG2</accession>